<protein>
    <submittedName>
        <fullName evidence="1">Uncharacterized protein LOC105109968 isoform X1</fullName>
    </submittedName>
</protein>
<organism evidence="1">
    <name type="scientific">Rhizophora mucronata</name>
    <name type="common">Asiatic mangrove</name>
    <dbReference type="NCBI Taxonomy" id="61149"/>
    <lineage>
        <taxon>Eukaryota</taxon>
        <taxon>Viridiplantae</taxon>
        <taxon>Streptophyta</taxon>
        <taxon>Embryophyta</taxon>
        <taxon>Tracheophyta</taxon>
        <taxon>Spermatophyta</taxon>
        <taxon>Magnoliopsida</taxon>
        <taxon>eudicotyledons</taxon>
        <taxon>Gunneridae</taxon>
        <taxon>Pentapetalae</taxon>
        <taxon>rosids</taxon>
        <taxon>fabids</taxon>
        <taxon>Malpighiales</taxon>
        <taxon>Rhizophoraceae</taxon>
        <taxon>Rhizophora</taxon>
    </lineage>
</organism>
<reference evidence="1" key="1">
    <citation type="submission" date="2018-02" db="EMBL/GenBank/DDBJ databases">
        <title>Rhizophora mucronata_Transcriptome.</title>
        <authorList>
            <person name="Meera S.P."/>
            <person name="Sreeshan A."/>
            <person name="Augustine A."/>
        </authorList>
    </citation>
    <scope>NUCLEOTIDE SEQUENCE</scope>
    <source>
        <tissue evidence="1">Leaf</tissue>
    </source>
</reference>
<proteinExistence type="predicted"/>
<sequence>MIKHLGVSNYSFHHYQLTAERILGFQMSQIHFLNQNVVIDPFIIVKA</sequence>
<evidence type="ECO:0000313" key="1">
    <source>
        <dbReference type="EMBL" id="MBX66688.1"/>
    </source>
</evidence>
<accession>A0A2P2QI57</accession>
<name>A0A2P2QI57_RHIMU</name>
<dbReference type="EMBL" id="GGEC01086204">
    <property type="protein sequence ID" value="MBX66688.1"/>
    <property type="molecule type" value="Transcribed_RNA"/>
</dbReference>
<dbReference type="AlphaFoldDB" id="A0A2P2QI57"/>